<feature type="region of interest" description="Disordered" evidence="4">
    <location>
        <begin position="236"/>
        <end position="269"/>
    </location>
</feature>
<dbReference type="SUPFAM" id="SSF52540">
    <property type="entry name" value="P-loop containing nucleoside triphosphate hydrolases"/>
    <property type="match status" value="1"/>
</dbReference>
<evidence type="ECO:0000256" key="4">
    <source>
        <dbReference type="SAM" id="MobiDB-lite"/>
    </source>
</evidence>
<evidence type="ECO:0000313" key="6">
    <source>
        <dbReference type="EMBL" id="KAK7397581.1"/>
    </source>
</evidence>
<sequence length="745" mass="83282">MRQLKRQRSFQDGNVNRPVQVLTPRVKRPATDTGARGCAEAGTASLLTTTSASSTLSSVPSSPGRSFHELEEVCFGTLNEIQVLLKWQPKSPDPARIPVGRLETNLRQFTLDFSSEYCIVRMSNGDDVGVLEARALKALGPLVLPEEDSSVKYDASMPESKWQESIKSMASQGRKGKLVTMNVSVFGPRYKGEEVARRLGNARLFLQCPTQWTMQVYENPQCLGLPLNIRQDHGSTFHMNGDYATGPNEVGQQEDSSDSDSKNDDQSGAHDLTRIFSGVNQHEYSGAIEIDPRIITNLHLYQRKGVEFILRRESGHSMQHQSLWEPLDLDQDSIGYRHAITGAKSRAAEDSPGGIIADDMGLGKTLMMMAAILGSTNHAQESLAQTDSESVHDSVQNDRPILNTKATLIVVLSECAIKYFKYHGRERTIDPALFCNYDIVLTTYGTVAADFSTQRGTLRNVHWYRTVLDEAHTIRNWSTRQFNAVHDIPAHIRWCMTGTPIQNGLKDLGSLVRFLRVPILEDIATFRKHICAEAESTKTMKHKFPNLRLLLNSICLQRTRDLLQLHSIWHVNRLEFSEQERNKYLTMEAACKQAIAMAVNSGKSKASHHNVLEKLLRLREYCNGITNTSPNGVDDLLSIMEQSGELLCAYCTAEISSVDSSLAENLVQLTECGRLICSDICCSLQYSSQIRTSGPACPFCSVPHKKDNILGITEDHTPYGDSYRSFPSKLQYLLEDVKLHLDEEK</sequence>
<feature type="non-terminal residue" evidence="6">
    <location>
        <position position="745"/>
    </location>
</feature>
<dbReference type="InterPro" id="IPR027417">
    <property type="entry name" value="P-loop_NTPase"/>
</dbReference>
<dbReference type="Pfam" id="PF00176">
    <property type="entry name" value="SNF2-rel_dom"/>
    <property type="match status" value="1"/>
</dbReference>
<keyword evidence="1" id="KW-0547">Nucleotide-binding</keyword>
<dbReference type="Proteomes" id="UP001498476">
    <property type="component" value="Unassembled WGS sequence"/>
</dbReference>
<dbReference type="SMART" id="SM00487">
    <property type="entry name" value="DEXDc"/>
    <property type="match status" value="1"/>
</dbReference>
<evidence type="ECO:0000259" key="5">
    <source>
        <dbReference type="PROSITE" id="PS51192"/>
    </source>
</evidence>
<dbReference type="PANTHER" id="PTHR45626:SF52">
    <property type="entry name" value="SINGLE-STRANDED DNA-DEPENDENT ATPASE (EUROFUNG)"/>
    <property type="match status" value="1"/>
</dbReference>
<gene>
    <name evidence="6" type="ORF">QQX98_013056</name>
</gene>
<dbReference type="InterPro" id="IPR014001">
    <property type="entry name" value="Helicase_ATP-bd"/>
</dbReference>
<keyword evidence="3" id="KW-0067">ATP-binding</keyword>
<accession>A0ABR1GHE8</accession>
<dbReference type="Gene3D" id="3.40.50.10810">
    <property type="entry name" value="Tandem AAA-ATPase domain"/>
    <property type="match status" value="1"/>
</dbReference>
<dbReference type="CDD" id="cd18008">
    <property type="entry name" value="DEXDc_SHPRH-like"/>
    <property type="match status" value="1"/>
</dbReference>
<keyword evidence="7" id="KW-1185">Reference proteome</keyword>
<evidence type="ECO:0000256" key="2">
    <source>
        <dbReference type="ARBA" id="ARBA00022801"/>
    </source>
</evidence>
<dbReference type="InterPro" id="IPR038718">
    <property type="entry name" value="SNF2-like_sf"/>
</dbReference>
<feature type="compositionally biased region" description="Basic and acidic residues" evidence="4">
    <location>
        <begin position="259"/>
        <end position="269"/>
    </location>
</feature>
<reference evidence="6 7" key="1">
    <citation type="journal article" date="2025" name="Microbiol. Resour. Announc.">
        <title>Draft genome sequences for Neonectria magnoliae and Neonectria punicea, canker pathogens of Liriodendron tulipifera and Acer saccharum in West Virginia.</title>
        <authorList>
            <person name="Petronek H.M."/>
            <person name="Kasson M.T."/>
            <person name="Metheny A.M."/>
            <person name="Stauder C.M."/>
            <person name="Lovett B."/>
            <person name="Lynch S.C."/>
            <person name="Garnas J.R."/>
            <person name="Kasson L.R."/>
            <person name="Stajich J.E."/>
        </authorList>
    </citation>
    <scope>NUCLEOTIDE SEQUENCE [LARGE SCALE GENOMIC DNA]</scope>
    <source>
        <strain evidence="6 7">NRRL 64653</strain>
    </source>
</reference>
<name>A0ABR1GHE8_9HYPO</name>
<evidence type="ECO:0000256" key="3">
    <source>
        <dbReference type="ARBA" id="ARBA00022840"/>
    </source>
</evidence>
<dbReference type="InterPro" id="IPR050628">
    <property type="entry name" value="SNF2_RAD54_helicase_TF"/>
</dbReference>
<feature type="domain" description="Helicase ATP-binding" evidence="5">
    <location>
        <begin position="345"/>
        <end position="518"/>
    </location>
</feature>
<evidence type="ECO:0000313" key="7">
    <source>
        <dbReference type="Proteomes" id="UP001498476"/>
    </source>
</evidence>
<proteinExistence type="predicted"/>
<dbReference type="PROSITE" id="PS51192">
    <property type="entry name" value="HELICASE_ATP_BIND_1"/>
    <property type="match status" value="1"/>
</dbReference>
<dbReference type="PANTHER" id="PTHR45626">
    <property type="entry name" value="TRANSCRIPTION TERMINATION FACTOR 2-RELATED"/>
    <property type="match status" value="1"/>
</dbReference>
<comment type="caution">
    <text evidence="6">The sequence shown here is derived from an EMBL/GenBank/DDBJ whole genome shotgun (WGS) entry which is preliminary data.</text>
</comment>
<organism evidence="6 7">
    <name type="scientific">Neonectria punicea</name>
    <dbReference type="NCBI Taxonomy" id="979145"/>
    <lineage>
        <taxon>Eukaryota</taxon>
        <taxon>Fungi</taxon>
        <taxon>Dikarya</taxon>
        <taxon>Ascomycota</taxon>
        <taxon>Pezizomycotina</taxon>
        <taxon>Sordariomycetes</taxon>
        <taxon>Hypocreomycetidae</taxon>
        <taxon>Hypocreales</taxon>
        <taxon>Nectriaceae</taxon>
        <taxon>Neonectria</taxon>
    </lineage>
</organism>
<dbReference type="InterPro" id="IPR000330">
    <property type="entry name" value="SNF2_N"/>
</dbReference>
<protein>
    <recommendedName>
        <fullName evidence="5">Helicase ATP-binding domain-containing protein</fullName>
    </recommendedName>
</protein>
<evidence type="ECO:0000256" key="1">
    <source>
        <dbReference type="ARBA" id="ARBA00022741"/>
    </source>
</evidence>
<dbReference type="EMBL" id="JAZAVJ010000482">
    <property type="protein sequence ID" value="KAK7397581.1"/>
    <property type="molecule type" value="Genomic_DNA"/>
</dbReference>
<keyword evidence="2" id="KW-0378">Hydrolase</keyword>